<proteinExistence type="predicted"/>
<accession>A0AAN9NWY6</accession>
<comment type="caution">
    <text evidence="2">The sequence shown here is derived from an EMBL/GenBank/DDBJ whole genome shotgun (WGS) entry which is preliminary data.</text>
</comment>
<feature type="region of interest" description="Disordered" evidence="1">
    <location>
        <begin position="1"/>
        <end position="29"/>
    </location>
</feature>
<feature type="compositionally biased region" description="Basic and acidic residues" evidence="1">
    <location>
        <begin position="12"/>
        <end position="22"/>
    </location>
</feature>
<protein>
    <submittedName>
        <fullName evidence="2">Uncharacterized protein</fullName>
    </submittedName>
</protein>
<evidence type="ECO:0000313" key="2">
    <source>
        <dbReference type="EMBL" id="KAK7380382.1"/>
    </source>
</evidence>
<reference evidence="2 3" key="1">
    <citation type="submission" date="2024-01" db="EMBL/GenBank/DDBJ databases">
        <title>The genomes of 5 underutilized Papilionoideae crops provide insights into root nodulation and disease resistanc.</title>
        <authorList>
            <person name="Jiang F."/>
        </authorList>
    </citation>
    <scope>NUCLEOTIDE SEQUENCE [LARGE SCALE GENOMIC DNA]</scope>
    <source>
        <strain evidence="2">DUOXIRENSHENG_FW03</strain>
        <tissue evidence="2">Leaves</tissue>
    </source>
</reference>
<dbReference type="Proteomes" id="UP001386955">
    <property type="component" value="Unassembled WGS sequence"/>
</dbReference>
<name>A0AAN9NWY6_PSOTE</name>
<dbReference type="AlphaFoldDB" id="A0AAN9NWY6"/>
<keyword evidence="3" id="KW-1185">Reference proteome</keyword>
<gene>
    <name evidence="2" type="ORF">VNO78_32892</name>
</gene>
<sequence length="228" mass="25220">MDSVLSLSVQSGDKKEREKAEHSNSTSTSTSSVLSFSLVWISAMCASFSEIQSFVNQRGKQIMEEALSMEIDSNIMQQNITRDDLSFARRKDFDSHHASSQLCSSSVKAFSFHCSVLGSPSCVGLSAEAVKMHTDLKVGMYFGDLGVDFWNASTWKQEMEKHELLFALCTPYSAVPSTDVTLTTTPLSHTIPAFDQHSTRTLHSLSLANFTSFAPFLTSTPNILNFEY</sequence>
<dbReference type="EMBL" id="JAYMYS010000009">
    <property type="protein sequence ID" value="KAK7380382.1"/>
    <property type="molecule type" value="Genomic_DNA"/>
</dbReference>
<organism evidence="2 3">
    <name type="scientific">Psophocarpus tetragonolobus</name>
    <name type="common">Winged bean</name>
    <name type="synonym">Dolichos tetragonolobus</name>
    <dbReference type="NCBI Taxonomy" id="3891"/>
    <lineage>
        <taxon>Eukaryota</taxon>
        <taxon>Viridiplantae</taxon>
        <taxon>Streptophyta</taxon>
        <taxon>Embryophyta</taxon>
        <taxon>Tracheophyta</taxon>
        <taxon>Spermatophyta</taxon>
        <taxon>Magnoliopsida</taxon>
        <taxon>eudicotyledons</taxon>
        <taxon>Gunneridae</taxon>
        <taxon>Pentapetalae</taxon>
        <taxon>rosids</taxon>
        <taxon>fabids</taxon>
        <taxon>Fabales</taxon>
        <taxon>Fabaceae</taxon>
        <taxon>Papilionoideae</taxon>
        <taxon>50 kb inversion clade</taxon>
        <taxon>NPAAA clade</taxon>
        <taxon>indigoferoid/millettioid clade</taxon>
        <taxon>Phaseoleae</taxon>
        <taxon>Psophocarpus</taxon>
    </lineage>
</organism>
<feature type="compositionally biased region" description="Polar residues" evidence="1">
    <location>
        <begin position="1"/>
        <end position="11"/>
    </location>
</feature>
<evidence type="ECO:0000313" key="3">
    <source>
        <dbReference type="Proteomes" id="UP001386955"/>
    </source>
</evidence>
<evidence type="ECO:0000256" key="1">
    <source>
        <dbReference type="SAM" id="MobiDB-lite"/>
    </source>
</evidence>